<keyword evidence="3 5" id="KW-1133">Transmembrane helix</keyword>
<evidence type="ECO:0000256" key="5">
    <source>
        <dbReference type="SAM" id="Phobius"/>
    </source>
</evidence>
<dbReference type="PANTHER" id="PTHR34457">
    <property type="entry name" value="EMBRYO DEFECTIVE 2410"/>
    <property type="match status" value="1"/>
</dbReference>
<protein>
    <recommendedName>
        <fullName evidence="6">Translocation and assembly module TamB C-terminal domain-containing protein</fullName>
    </recommendedName>
</protein>
<dbReference type="Pfam" id="PF04357">
    <property type="entry name" value="TamB"/>
    <property type="match status" value="1"/>
</dbReference>
<evidence type="ECO:0000313" key="8">
    <source>
        <dbReference type="Proteomes" id="UP000008206"/>
    </source>
</evidence>
<dbReference type="OrthoDB" id="536281at2"/>
<dbReference type="STRING" id="497965.Cyan7822_1969"/>
<reference evidence="8" key="1">
    <citation type="journal article" date="2011" name="MBio">
        <title>Novel metabolic attributes of the genus Cyanothece, comprising a group of unicellular nitrogen-fixing Cyanobacteria.</title>
        <authorList>
            <person name="Bandyopadhyay A."/>
            <person name="Elvitigala T."/>
            <person name="Welsh E."/>
            <person name="Stockel J."/>
            <person name="Liberton M."/>
            <person name="Min H."/>
            <person name="Sherman L.A."/>
            <person name="Pakrasi H.B."/>
        </authorList>
    </citation>
    <scope>NUCLEOTIDE SEQUENCE [LARGE SCALE GENOMIC DNA]</scope>
    <source>
        <strain evidence="8">PCC 7822</strain>
    </source>
</reference>
<dbReference type="GO" id="GO:0005886">
    <property type="term" value="C:plasma membrane"/>
    <property type="evidence" value="ECO:0007669"/>
    <property type="project" value="InterPro"/>
</dbReference>
<dbReference type="EMBL" id="CP002198">
    <property type="protein sequence ID" value="ADN13951.1"/>
    <property type="molecule type" value="Genomic_DNA"/>
</dbReference>
<keyword evidence="2 5" id="KW-0812">Transmembrane</keyword>
<dbReference type="InterPro" id="IPR007452">
    <property type="entry name" value="TamB_C"/>
</dbReference>
<dbReference type="Proteomes" id="UP000008206">
    <property type="component" value="Chromosome"/>
</dbReference>
<evidence type="ECO:0000259" key="6">
    <source>
        <dbReference type="Pfam" id="PF04357"/>
    </source>
</evidence>
<evidence type="ECO:0000256" key="3">
    <source>
        <dbReference type="ARBA" id="ARBA00022989"/>
    </source>
</evidence>
<evidence type="ECO:0000313" key="7">
    <source>
        <dbReference type="EMBL" id="ADN13951.1"/>
    </source>
</evidence>
<name>E0UBK7_GLOV7</name>
<evidence type="ECO:0000256" key="1">
    <source>
        <dbReference type="ARBA" id="ARBA00004167"/>
    </source>
</evidence>
<dbReference type="KEGG" id="cyj:Cyan7822_1969"/>
<dbReference type="eggNOG" id="COG2911">
    <property type="taxonomic scope" value="Bacteria"/>
</dbReference>
<feature type="transmembrane region" description="Helical" evidence="5">
    <location>
        <begin position="33"/>
        <end position="53"/>
    </location>
</feature>
<evidence type="ECO:0000256" key="2">
    <source>
        <dbReference type="ARBA" id="ARBA00022692"/>
    </source>
</evidence>
<dbReference type="InterPro" id="IPR053022">
    <property type="entry name" value="Chloroplast_translocon_comp"/>
</dbReference>
<proteinExistence type="predicted"/>
<dbReference type="eggNOG" id="COG2982">
    <property type="taxonomic scope" value="Bacteria"/>
</dbReference>
<dbReference type="RefSeq" id="WP_013322057.1">
    <property type="nucleotide sequence ID" value="NC_014501.1"/>
</dbReference>
<sequence>MTNGSPNTPPEPSEQPSFATRLRRFIRRPSTQIGGGVLILLGIGGYLGVRYFVYEKLSPLVSTQLSNYINRKVNIGKVESFSLTHIRFGTSSIPATPTDLDTLSLKAVDIKFDWLPFLLGRPLPLDVTIVDPNLYLDQDKNGKWTNIELPKNQRELPIDFDLKVRLEDADLDLKPYALKKIIPIQAAGNLRYTKTKVQDLQYNLDVALLQSQVNVKGQSVIESGKTRLNLTVNRLALTELVTLIPNAPLKLNSGVFNANLNLNVPSFENIEGTQGQGQVSLSQLAGRIPSLQAPLNANIQIRFQGQKVLVDAFDANVNNIVAQAKGSIDWQQGYNLNVEIKPFKFSNLARLVSLSLPLKVDGQLQLKFKITGAVTQPLIIGNINNKNPVLLDKLSLRNINANFRTNLNQLWVKNLQIQPTGGGQITANGIVQLGILKSWQQKRPIVWGKMPLTASFKGAFPAEGILKPYVNFPQAVSVGTINTEGKLQGTFDKLTSTVAWQTPNLATVSDVKIAGSGNILWAGPTVLIRDTQLQTDQGNLNVEASGNFKRKDWITSLTAKTFDLDPFVAILCGNVANLCGYTTAVKPVRLQTANIQLAGRLDRFGTDTLKGIANLDLNVQKGTVAVNSQILAGNINANIFASQLALSPFLPNNISIPVNLVRTSARLSGPIEDLLNQNWNRLQANADINLQVNNNPVNVISRLNGGLVQAVVNTSQIPLNQFLPNLTVPVSVQQTRAIITGSLEQILNRQVNSLTASANVRLNIANSPANLIANVENGLIEAAANLNSLSLNRVLPQLPVAANLNTSQLNLSGNLQSLVSSFLEGNLNLNDVRATANVKLGVAQGTVTALARLNNNQWQSSIVGSNINTAQLVRRFAPKIGSQYTNLPDTDARLFLSGSILPLLARNQAFSITANNVEIALGEQIVNARGNIRVTDLFTRPDASANLLVTARTNLNQLPTTQLLAGIPNPQGFLPKRLDLGGKANFDGRLIAQNLLTAPTAPGNLQLAGNLNLINFAFNNRPFDPLLKGSVQVTLGQNIAIDLRGKQDIIAAVAEPCTRQDCLIPYLPVSFTFREYSPNQPPILATGRREGERFIAQIESFPLQVLNISPFSQYGLPGVVQGIVNLNADINLFSLATSGNLKVNQPAIGIFRGDNLQASFTYADKIAQLASATLVTRTSEYNLKGSFNFGTGAIFAKANVDNGNIEDILAAVGTPDIATLISWIQRQPSNLLKTAELPAYALGNKNAPLDIQVNLYARIAEYIKALAREREKSGVPTQLDLMGVYQASLTLAGTLQNPEANVQFQGSNWTWNPQPSYPNIIDPLGFVIQDTRTIPINEITLQASLNNGVIAIEPARLRVQNSVVFFQGQTNLASGKLSGNFGVNNLSTDTINNFVTVPLDLAGNLNIGGNLSGNLNNPQVAGNFSFNDAAFNARLLNQTIAGNFTFTDGRFQLATNNPSFVQISASVPYPPLAKSDRVEASINLGTEALKLVNIFTSDQISWLSGEGRVTAMATGRLVTDQGIKISDLVVHGGVLLNNAAIATATFPEILTVNSQIVFDRQLLNVQQLSATFAESQIAAQGVLPFFEALSPNNRQSSNPLTVVVQQGDINLEGLYRGLIDGRVVVNGSALKPIIGGTVRLSNGQVFVPERREEQQQASPVANQWLLTSKRLQSSPVSPQLNNLQIILDRLRIEQNPLYEFDFGGEIALNGTFKDLNSLQPTGTILLSRGIVNFVDTRFLLDRRYQNEIVFDPIQGLFNPDLNIRMRTIISDFPNSELNRQVRAEFSNEIPDDSLNKVERIDVTLAIDGRLSQILPGFSKDISEICQIFPTMPPVTIQNQYTQQQLNQLETCLRAVATTRNGKADEQLLASSAITLSSSPPRSEAQIINLLGNQLLNIAEALQGKNTQQLVEYGVVQLAFPLVLQNVAYDIENTVAKSLNMADFRFLPYLEAIYRVGKNDESFVRISYDYNFNEVRVRYERKF</sequence>
<keyword evidence="8" id="KW-1185">Reference proteome</keyword>
<organism evidence="7 8">
    <name type="scientific">Gloeothece verrucosa (strain PCC 7822)</name>
    <name type="common">Cyanothece sp. (strain PCC 7822)</name>
    <dbReference type="NCBI Taxonomy" id="497965"/>
    <lineage>
        <taxon>Bacteria</taxon>
        <taxon>Bacillati</taxon>
        <taxon>Cyanobacteriota</taxon>
        <taxon>Cyanophyceae</taxon>
        <taxon>Oscillatoriophycideae</taxon>
        <taxon>Chroococcales</taxon>
        <taxon>Aphanothecaceae</taxon>
        <taxon>Gloeothece</taxon>
        <taxon>Gloeothece verrucosa</taxon>
    </lineage>
</organism>
<dbReference type="PANTHER" id="PTHR34457:SF3">
    <property type="entry name" value="PROTEIN TIC236, CHLOROPLASTIC"/>
    <property type="match status" value="1"/>
</dbReference>
<evidence type="ECO:0000256" key="4">
    <source>
        <dbReference type="ARBA" id="ARBA00023136"/>
    </source>
</evidence>
<keyword evidence="4 5" id="KW-0472">Membrane</keyword>
<comment type="subcellular location">
    <subcellularLocation>
        <location evidence="1">Membrane</location>
        <topology evidence="1">Single-pass membrane protein</topology>
    </subcellularLocation>
</comment>
<dbReference type="GO" id="GO:0009306">
    <property type="term" value="P:protein secretion"/>
    <property type="evidence" value="ECO:0007669"/>
    <property type="project" value="InterPro"/>
</dbReference>
<accession>E0UBK7</accession>
<feature type="domain" description="Translocation and assembly module TamB C-terminal" evidence="6">
    <location>
        <begin position="1567"/>
        <end position="1945"/>
    </location>
</feature>
<gene>
    <name evidence="7" type="ordered locus">Cyan7822_1969</name>
</gene>
<dbReference type="HOGENOM" id="CLU_001223_0_0_3"/>